<dbReference type="Proteomes" id="UP000705867">
    <property type="component" value="Unassembled WGS sequence"/>
</dbReference>
<keyword evidence="4 5" id="KW-0720">Serine protease</keyword>
<organism evidence="8 9">
    <name type="scientific">Candidatus Nitrobium versatile</name>
    <dbReference type="NCBI Taxonomy" id="2884831"/>
    <lineage>
        <taxon>Bacteria</taxon>
        <taxon>Pseudomonadati</taxon>
        <taxon>Nitrospirota</taxon>
        <taxon>Nitrospiria</taxon>
        <taxon>Nitrospirales</taxon>
        <taxon>Nitrospiraceae</taxon>
        <taxon>Candidatus Nitrobium</taxon>
    </lineage>
</organism>
<dbReference type="PANTHER" id="PTHR32060">
    <property type="entry name" value="TAIL-SPECIFIC PROTEASE"/>
    <property type="match status" value="1"/>
</dbReference>
<evidence type="ECO:0000256" key="3">
    <source>
        <dbReference type="ARBA" id="ARBA00022801"/>
    </source>
</evidence>
<dbReference type="CDD" id="cd07560">
    <property type="entry name" value="Peptidase_S41_CPP"/>
    <property type="match status" value="1"/>
</dbReference>
<dbReference type="Pfam" id="PF22694">
    <property type="entry name" value="CtpB_N-like"/>
    <property type="match status" value="1"/>
</dbReference>
<dbReference type="SUPFAM" id="SSF52096">
    <property type="entry name" value="ClpP/crotonase"/>
    <property type="match status" value="1"/>
</dbReference>
<evidence type="ECO:0000259" key="7">
    <source>
        <dbReference type="PROSITE" id="PS50106"/>
    </source>
</evidence>
<keyword evidence="3 5" id="KW-0378">Hydrolase</keyword>
<dbReference type="InterPro" id="IPR055210">
    <property type="entry name" value="CtpA/B_N"/>
</dbReference>
<keyword evidence="2 5" id="KW-0645">Protease</keyword>
<dbReference type="FunFam" id="2.30.42.10:FF:000063">
    <property type="entry name" value="Peptidase, S41 family"/>
    <property type="match status" value="1"/>
</dbReference>
<dbReference type="SMART" id="SM00245">
    <property type="entry name" value="TSPc"/>
    <property type="match status" value="1"/>
</dbReference>
<protein>
    <submittedName>
        <fullName evidence="8">S41 family peptidase</fullName>
    </submittedName>
</protein>
<feature type="region of interest" description="Disordered" evidence="6">
    <location>
        <begin position="381"/>
        <end position="404"/>
    </location>
</feature>
<dbReference type="InterPro" id="IPR029045">
    <property type="entry name" value="ClpP/crotonase-like_dom_sf"/>
</dbReference>
<evidence type="ECO:0000256" key="5">
    <source>
        <dbReference type="RuleBase" id="RU004404"/>
    </source>
</evidence>
<name>A0A953M1Z9_9BACT</name>
<dbReference type="FunFam" id="3.90.226.10:FF:000029">
    <property type="entry name" value="Peptidase, S41 family"/>
    <property type="match status" value="1"/>
</dbReference>
<comment type="caution">
    <text evidence="8">The sequence shown here is derived from an EMBL/GenBank/DDBJ whole genome shotgun (WGS) entry which is preliminary data.</text>
</comment>
<comment type="similarity">
    <text evidence="1 5">Belongs to the peptidase S41A family.</text>
</comment>
<dbReference type="GO" id="GO:0008236">
    <property type="term" value="F:serine-type peptidase activity"/>
    <property type="evidence" value="ECO:0007669"/>
    <property type="project" value="UniProtKB-KW"/>
</dbReference>
<dbReference type="GO" id="GO:0007165">
    <property type="term" value="P:signal transduction"/>
    <property type="evidence" value="ECO:0007669"/>
    <property type="project" value="TreeGrafter"/>
</dbReference>
<dbReference type="CDD" id="cd06782">
    <property type="entry name" value="cpPDZ_CPP-like"/>
    <property type="match status" value="1"/>
</dbReference>
<proteinExistence type="inferred from homology"/>
<reference evidence="8" key="2">
    <citation type="submission" date="2021-08" db="EMBL/GenBank/DDBJ databases">
        <authorList>
            <person name="Dalcin Martins P."/>
        </authorList>
    </citation>
    <scope>NUCLEOTIDE SEQUENCE</scope>
    <source>
        <strain evidence="8">MAG_39</strain>
    </source>
</reference>
<dbReference type="InterPro" id="IPR036034">
    <property type="entry name" value="PDZ_sf"/>
</dbReference>
<dbReference type="Gene3D" id="3.30.750.44">
    <property type="match status" value="1"/>
</dbReference>
<evidence type="ECO:0000256" key="4">
    <source>
        <dbReference type="ARBA" id="ARBA00022825"/>
    </source>
</evidence>
<evidence type="ECO:0000313" key="8">
    <source>
        <dbReference type="EMBL" id="MBZ0156842.1"/>
    </source>
</evidence>
<evidence type="ECO:0000256" key="6">
    <source>
        <dbReference type="SAM" id="MobiDB-lite"/>
    </source>
</evidence>
<dbReference type="GO" id="GO:0004175">
    <property type="term" value="F:endopeptidase activity"/>
    <property type="evidence" value="ECO:0007669"/>
    <property type="project" value="TreeGrafter"/>
</dbReference>
<feature type="compositionally biased region" description="Basic and acidic residues" evidence="6">
    <location>
        <begin position="381"/>
        <end position="399"/>
    </location>
</feature>
<sequence>MLQKKKGILIFVILALTLAGIFVGRWTVASVSAQSSYEELRTFTEVLMMIKKNYVDEVKTKDLIAGAIKGMVVSLDPHSGYMTPDSFKELQVETKGEFGGLGIQIGVKDAVLTVIAPIEDTPAYKAGLKAGDKIIKIAGELTKNMSITDAVSKMRGAKGTSITLSIIREDWKEPKDFTLVRDTIKIKSVKAKMIDSVIGYIKLTQFQESTASDLSAALKSLKKDGMASLILDLRNNPGGLLNSAVEVSEQFLPPKKLVVYIKGRNGDKVEYSTEGNTPYYTDMPMVVLVNQGSASASEIVAGALKDWNRAVVIGVQTFGKGSVQSLIPLSDGSGLRLTTAKYYTPKGVSIQSVGISPDIVVKLETKDGKGNHTVIREKDLERHLKNESLPEGPDEKETAPLEVEEKDDLQLQRAIDTLKTWKVFEKFNKAA</sequence>
<reference evidence="8" key="1">
    <citation type="journal article" date="2021" name="bioRxiv">
        <title>Unraveling nitrogen, sulfur and carbon metabolic pathways and microbial community transcriptional responses to substrate deprivation and toxicity stresses in a bioreactor mimicking anoxic brackish coastal sediment conditions.</title>
        <authorList>
            <person name="Martins P.D."/>
            <person name="Echeveste M.J."/>
            <person name="Arshad A."/>
            <person name="Kurth J."/>
            <person name="Ouboter H."/>
            <person name="Jetten M.S.M."/>
            <person name="Welte C.U."/>
        </authorList>
    </citation>
    <scope>NUCLEOTIDE SEQUENCE</scope>
    <source>
        <strain evidence="8">MAG_39</strain>
    </source>
</reference>
<feature type="domain" description="PDZ" evidence="7">
    <location>
        <begin position="87"/>
        <end position="157"/>
    </location>
</feature>
<accession>A0A953M1Z9</accession>
<dbReference type="Gene3D" id="3.90.226.10">
    <property type="entry name" value="2-enoyl-CoA Hydratase, Chain A, domain 1"/>
    <property type="match status" value="1"/>
</dbReference>
<dbReference type="AlphaFoldDB" id="A0A953M1Z9"/>
<dbReference type="InterPro" id="IPR005151">
    <property type="entry name" value="Tail-specific_protease"/>
</dbReference>
<evidence type="ECO:0000313" key="9">
    <source>
        <dbReference type="Proteomes" id="UP000705867"/>
    </source>
</evidence>
<dbReference type="PROSITE" id="PS50106">
    <property type="entry name" value="PDZ"/>
    <property type="match status" value="1"/>
</dbReference>
<dbReference type="Pfam" id="PF03572">
    <property type="entry name" value="Peptidase_S41"/>
    <property type="match status" value="1"/>
</dbReference>
<dbReference type="InterPro" id="IPR004447">
    <property type="entry name" value="Peptidase_S41A"/>
</dbReference>
<dbReference type="SUPFAM" id="SSF50156">
    <property type="entry name" value="PDZ domain-like"/>
    <property type="match status" value="1"/>
</dbReference>
<dbReference type="GO" id="GO:0030288">
    <property type="term" value="C:outer membrane-bounded periplasmic space"/>
    <property type="evidence" value="ECO:0007669"/>
    <property type="project" value="TreeGrafter"/>
</dbReference>
<dbReference type="Pfam" id="PF17820">
    <property type="entry name" value="PDZ_6"/>
    <property type="match status" value="1"/>
</dbReference>
<gene>
    <name evidence="8" type="ORF">K8I29_11620</name>
</gene>
<dbReference type="InterPro" id="IPR041489">
    <property type="entry name" value="PDZ_6"/>
</dbReference>
<dbReference type="Gene3D" id="2.30.42.10">
    <property type="match status" value="1"/>
</dbReference>
<dbReference type="GO" id="GO:0006508">
    <property type="term" value="P:proteolysis"/>
    <property type="evidence" value="ECO:0007669"/>
    <property type="project" value="UniProtKB-KW"/>
</dbReference>
<dbReference type="SMART" id="SM00228">
    <property type="entry name" value="PDZ"/>
    <property type="match status" value="1"/>
</dbReference>
<dbReference type="PANTHER" id="PTHR32060:SF30">
    <property type="entry name" value="CARBOXY-TERMINAL PROCESSING PROTEASE CTPA"/>
    <property type="match status" value="1"/>
</dbReference>
<evidence type="ECO:0000256" key="2">
    <source>
        <dbReference type="ARBA" id="ARBA00022670"/>
    </source>
</evidence>
<dbReference type="InterPro" id="IPR001478">
    <property type="entry name" value="PDZ"/>
</dbReference>
<dbReference type="EMBL" id="JAIOIV010000093">
    <property type="protein sequence ID" value="MBZ0156842.1"/>
    <property type="molecule type" value="Genomic_DNA"/>
</dbReference>
<evidence type="ECO:0000256" key="1">
    <source>
        <dbReference type="ARBA" id="ARBA00009179"/>
    </source>
</evidence>
<dbReference type="NCBIfam" id="TIGR00225">
    <property type="entry name" value="prc"/>
    <property type="match status" value="1"/>
</dbReference>